<sequence>MSSKVSSSGELLSRWRRIEEDEEENDDSDPSTVRRLNQRKEQWFTDAFSLLISLPKDTHIWCGHGDVMGPLLETFYNFFKDNRDDSPLKVLWKRISEEMRLCAQCICQHHQTQEMYEKEYECSSVGPLLAVLRKLDEERVTRHLQEINLKVEKGTYDPDHHHAEVVSVMYEVLMFPFFFDDMSLCSEFEKFIESIDNIHELAFAENQEFPGVYALLFLNRRVRVIGCRLARAMGKLRSATQLERLQPLLKKFVGILEMEGLPSASQEPRPRIYLDRSAIWLGMTSLLEFLEGPAFEEGILEPYPIFVDTVLNHISGDSPEFSLAVNCLKELFKTLGCKLWLRSTLSPSVMRNTLLGQCFHTKAEKIHKAIFDLFQPLLQSLEALRDGEHEKQRRHFLYFLLHQVPVSSNFSILARRIGHKIALLIVLRGYKMNPPCPPFECAHMWGPSLVSSFKDSSLHISLRQPAIDLVQAILVSDATALLASLLLSLSQAVFWSRSRFCLVESEKSDDMTVDIETWLSSSAIEIKGTLGWKVATGSDDGGPGKESKNSVTVSKMCLTLIRTLKRLTNCFLVQMGEEHRKQWTWVPGMGETFILSLSDPDDNLRQFGKSMLEHVSNTRGLSCGLKFLCSQSSHLVFVFSGARHVLQQVHLSSVLRSFQILHHFLFLLFKLLKEGDVAIADSVKSSAGGFLRQPDFNAPPVIESRNSSSATPELLKFLYSLAEVAWGAVRKCLAEGKSFIHQSLCQMTCVRLLETLPVVLGKLRLSGEESCATRGTLKDASDLKWLPDLIYWGRSQLKVVVAYWRRALAALLDILQGSKSDACSSAVQAIRRVLSSDDLDIEQLAEQISRLVPKANEYQILKPVNVVGKAPDNYMDLTEDENEKESLKNLPCLHKSHQLDINKTLQPAKSISQVSSLKKSTSSNETSNFSAAVMSEKDVSVSSSNIVRDLPTANAEPSKVGSMSRAAENRQNVGGRLSFENGVNLKNATDEPISRGTSKEAQKSATSNTKGVDLRKIVSETEVDPLDLALKSLKPQSLPLVKPGPVVPKRQVIQLCAPVNKRSDRWQRQEAGFKRFRPPKLEDWFRKILEMDYYAIVGLASTNKDEKQNVTKFREVPVRFGSPEQYIQIFQPLVLEEFKAQLQSSFQEISSLEEIYYGLLSVLSVERVDDFHFVRFMQDENDDPNLKTFSENDLILFTKEYPENSSPGVQMMGKVEGREWDNEKRSSILNVRLYLLNASSRLNQARRNLLERSQWHASRILNITSQIREFQALSCIKDIPVLPVILSPVSDSNYDYEIKGSDLRSLPHPLQQILKSSFNESQLQAISVAIGSSNLTKAFDISLIQGPPGTGKTRTIVAIISGLLASVSRKTSDNGNSEQDHNSSTTSRQRMNPNVAIARIWQDAALAKQLDDDGETNKKIAEKIGRGRVLICAQSNAAVDELVSRISSLGIYGRDGKMFKPYLVRVGNAKTVHPNSMPFFLDTLVDQRFAEERMRINNAKSNKAADSSALLRCNLEKIVDQITHFEAKRANLNQESLDSKDKLGNKNLDKDDDGKPMSDAELGIRLRRLYEQKRKIYKDLSAVQAQERKANNEIRALKHKLRKSILKEAQIVVTTLSGCGGDLYSVCAESLSAHKFGSPSEDNLFDAVVIDEAAQALEPATLIPLQLLKSRGTKYVMVGDPKQLPATVLSNVASKFLYECSMFERLQRAGYPILMLTQQYRMHPEICKFPSMHFYDNKLLNGVDMSSKSAPFHESQCLGPYVFFDIIDGQEHRSGDSSSVCNEQEAEAAVQLLRFFKKRYPSEFVAGRIGIITPYKRQLSVLRSRFSSAFGSQVAADMELNTVDGFQGREVDILVLSTVRATRSSSDGSNQSRIGFVADVRRMNVALTRAKLSLWILGNTQTLQRDHNWGALVKDANERGVIIPVKRPYNYMFGEKKADQKHDNLPKNFPEPEKQHSRRKEQRAETSSDRIMRKSDGDVVSLSSKGSESKHSRRKAKEEASSHRGKLAASSEKVTSEVNPRWNQEKREKMKGTGKSSNPEIQDVNTLKNEDPNASKRSKKASSKPDSSKRANPTDEIEQRERQIRKGNASNQGGVQDTISKRKQQREAVAAILNSSLIPSHKPKPPKRPLSPSSTASSHARPPKAIKESTRNNSKQR</sequence>
<dbReference type="SUPFAM" id="SSF52540">
    <property type="entry name" value="P-loop containing nucleoside triphosphate hydrolases"/>
    <property type="match status" value="1"/>
</dbReference>
<dbReference type="GO" id="GO:0004386">
    <property type="term" value="F:helicase activity"/>
    <property type="evidence" value="ECO:0007669"/>
    <property type="project" value="UniProtKB-KW"/>
</dbReference>
<feature type="compositionally biased region" description="Basic and acidic residues" evidence="5">
    <location>
        <begin position="1937"/>
        <end position="1955"/>
    </location>
</feature>
<keyword evidence="2" id="KW-0378">Hydrolase</keyword>
<dbReference type="FunFam" id="3.40.50.300:FF:000326">
    <property type="entry name" value="P-loop containing nucleoside triphosphate hydrolase"/>
    <property type="match status" value="1"/>
</dbReference>
<comment type="caution">
    <text evidence="9">The sequence shown here is derived from an EMBL/GenBank/DDBJ whole genome shotgun (WGS) entry which is preliminary data.</text>
</comment>
<feature type="domain" description="DNA2/NAM7 helicase-like C-terminal" evidence="7">
    <location>
        <begin position="1698"/>
        <end position="1900"/>
    </location>
</feature>
<dbReference type="CDD" id="cd18042">
    <property type="entry name" value="DEXXQc_SETX"/>
    <property type="match status" value="1"/>
</dbReference>
<evidence type="ECO:0000313" key="9">
    <source>
        <dbReference type="EMBL" id="VVA91575.1"/>
    </source>
</evidence>
<feature type="domain" description="Helicase SEN1 beta-barrel" evidence="8">
    <location>
        <begin position="1160"/>
        <end position="1260"/>
    </location>
</feature>
<feature type="compositionally biased region" description="Basic and acidic residues" evidence="5">
    <location>
        <begin position="1962"/>
        <end position="1977"/>
    </location>
</feature>
<dbReference type="InterPro" id="IPR056474">
    <property type="entry name" value="SEN1_barrel"/>
</dbReference>
<feature type="region of interest" description="Disordered" evidence="5">
    <location>
        <begin position="910"/>
        <end position="929"/>
    </location>
</feature>
<evidence type="ECO:0000256" key="5">
    <source>
        <dbReference type="SAM" id="MobiDB-lite"/>
    </source>
</evidence>
<keyword evidence="1" id="KW-0547">Nucleotide-binding</keyword>
<evidence type="ECO:0000313" key="10">
    <source>
        <dbReference type="Proteomes" id="UP000489600"/>
    </source>
</evidence>
<evidence type="ECO:0000259" key="7">
    <source>
        <dbReference type="Pfam" id="PF13087"/>
    </source>
</evidence>
<feature type="compositionally biased region" description="Basic and acidic residues" evidence="5">
    <location>
        <begin position="988"/>
        <end position="1002"/>
    </location>
</feature>
<dbReference type="InterPro" id="IPR041679">
    <property type="entry name" value="DNA2/NAM7-like_C"/>
</dbReference>
<dbReference type="PANTHER" id="PTHR10887:SF495">
    <property type="entry name" value="HELICASE SENATAXIN ISOFORM X1-RELATED"/>
    <property type="match status" value="1"/>
</dbReference>
<feature type="compositionally biased region" description="Polar residues" evidence="5">
    <location>
        <begin position="2088"/>
        <end position="2098"/>
    </location>
</feature>
<dbReference type="GO" id="GO:0005524">
    <property type="term" value="F:ATP binding"/>
    <property type="evidence" value="ECO:0007669"/>
    <property type="project" value="UniProtKB-KW"/>
</dbReference>
<proteinExistence type="predicted"/>
<reference evidence="9" key="1">
    <citation type="submission" date="2019-07" db="EMBL/GenBank/DDBJ databases">
        <authorList>
            <person name="Dittberner H."/>
        </authorList>
    </citation>
    <scope>NUCLEOTIDE SEQUENCE [LARGE SCALE GENOMIC DNA]</scope>
</reference>
<organism evidence="9 10">
    <name type="scientific">Arabis nemorensis</name>
    <dbReference type="NCBI Taxonomy" id="586526"/>
    <lineage>
        <taxon>Eukaryota</taxon>
        <taxon>Viridiplantae</taxon>
        <taxon>Streptophyta</taxon>
        <taxon>Embryophyta</taxon>
        <taxon>Tracheophyta</taxon>
        <taxon>Spermatophyta</taxon>
        <taxon>Magnoliopsida</taxon>
        <taxon>eudicotyledons</taxon>
        <taxon>Gunneridae</taxon>
        <taxon>Pentapetalae</taxon>
        <taxon>rosids</taxon>
        <taxon>malvids</taxon>
        <taxon>Brassicales</taxon>
        <taxon>Brassicaceae</taxon>
        <taxon>Arabideae</taxon>
        <taxon>Arabis</taxon>
    </lineage>
</organism>
<feature type="compositionally biased region" description="Basic and acidic residues" evidence="5">
    <location>
        <begin position="1537"/>
        <end position="1557"/>
    </location>
</feature>
<dbReference type="Pfam" id="PF13086">
    <property type="entry name" value="AAA_11"/>
    <property type="match status" value="1"/>
</dbReference>
<dbReference type="InterPro" id="IPR045055">
    <property type="entry name" value="DNA2/NAM7-like"/>
</dbReference>
<keyword evidence="4" id="KW-0067">ATP-binding</keyword>
<dbReference type="GO" id="GO:0016787">
    <property type="term" value="F:hydrolase activity"/>
    <property type="evidence" value="ECO:0007669"/>
    <property type="project" value="UniProtKB-KW"/>
</dbReference>
<evidence type="ECO:0000256" key="4">
    <source>
        <dbReference type="ARBA" id="ARBA00022840"/>
    </source>
</evidence>
<feature type="domain" description="DNA2/NAM7 helicase helicase" evidence="6">
    <location>
        <begin position="1318"/>
        <end position="1691"/>
    </location>
</feature>
<dbReference type="InterPro" id="IPR041677">
    <property type="entry name" value="DNA2/NAM7_AAA_11"/>
</dbReference>
<evidence type="ECO:0000256" key="1">
    <source>
        <dbReference type="ARBA" id="ARBA00022741"/>
    </source>
</evidence>
<dbReference type="Gene3D" id="3.40.50.300">
    <property type="entry name" value="P-loop containing nucleotide triphosphate hydrolases"/>
    <property type="match status" value="2"/>
</dbReference>
<feature type="compositionally biased region" description="Basic and acidic residues" evidence="5">
    <location>
        <begin position="2066"/>
        <end position="2084"/>
    </location>
</feature>
<feature type="compositionally biased region" description="Polar residues" evidence="5">
    <location>
        <begin position="1373"/>
        <end position="1392"/>
    </location>
</feature>
<dbReference type="EMBL" id="CABITT030000001">
    <property type="protein sequence ID" value="VVA91575.1"/>
    <property type="molecule type" value="Genomic_DNA"/>
</dbReference>
<evidence type="ECO:0000256" key="3">
    <source>
        <dbReference type="ARBA" id="ARBA00022806"/>
    </source>
</evidence>
<evidence type="ECO:0000259" key="6">
    <source>
        <dbReference type="Pfam" id="PF13086"/>
    </source>
</evidence>
<accession>A0A565AQ92</accession>
<protein>
    <submittedName>
        <fullName evidence="9">Uncharacterized protein</fullName>
    </submittedName>
</protein>
<keyword evidence="3" id="KW-0347">Helicase</keyword>
<dbReference type="GO" id="GO:0005694">
    <property type="term" value="C:chromosome"/>
    <property type="evidence" value="ECO:0007669"/>
    <property type="project" value="UniProtKB-ARBA"/>
</dbReference>
<feature type="region of interest" description="Disordered" evidence="5">
    <location>
        <begin position="1369"/>
        <end position="1392"/>
    </location>
</feature>
<feature type="compositionally biased region" description="Polar residues" evidence="5">
    <location>
        <begin position="2012"/>
        <end position="2022"/>
    </location>
</feature>
<feature type="region of interest" description="Disordered" evidence="5">
    <location>
        <begin position="1937"/>
        <end position="2157"/>
    </location>
</feature>
<keyword evidence="10" id="KW-1185">Reference proteome</keyword>
<dbReference type="CDD" id="cd18808">
    <property type="entry name" value="SF1_C_Upf1"/>
    <property type="match status" value="1"/>
</dbReference>
<evidence type="ECO:0000256" key="2">
    <source>
        <dbReference type="ARBA" id="ARBA00022801"/>
    </source>
</evidence>
<feature type="region of interest" description="Disordered" evidence="5">
    <location>
        <begin position="1536"/>
        <end position="1557"/>
    </location>
</feature>
<dbReference type="InterPro" id="IPR027417">
    <property type="entry name" value="P-loop_NTPase"/>
</dbReference>
<dbReference type="Proteomes" id="UP000489600">
    <property type="component" value="Unassembled WGS sequence"/>
</dbReference>
<feature type="region of interest" description="Disordered" evidence="5">
    <location>
        <begin position="950"/>
        <end position="1010"/>
    </location>
</feature>
<evidence type="ECO:0000259" key="8">
    <source>
        <dbReference type="Pfam" id="PF23576"/>
    </source>
</evidence>
<feature type="compositionally biased region" description="Polar residues" evidence="5">
    <location>
        <begin position="2034"/>
        <end position="2047"/>
    </location>
</feature>
<dbReference type="Pfam" id="PF13087">
    <property type="entry name" value="AAA_12"/>
    <property type="match status" value="1"/>
</dbReference>
<name>A0A565AQ92_9BRAS</name>
<gene>
    <name evidence="9" type="ORF">ANE_LOCUS2020</name>
</gene>
<dbReference type="Pfam" id="PF23576">
    <property type="entry name" value="SEN1_barrel"/>
    <property type="match status" value="1"/>
</dbReference>
<dbReference type="OrthoDB" id="6513042at2759"/>
<dbReference type="PANTHER" id="PTHR10887">
    <property type="entry name" value="DNA2/NAM7 HELICASE FAMILY"/>
    <property type="match status" value="1"/>
</dbReference>
<dbReference type="InterPro" id="IPR047187">
    <property type="entry name" value="SF1_C_Upf1"/>
</dbReference>